<organism evidence="1 2">
    <name type="scientific">Streptomyces lienomycini</name>
    <dbReference type="NCBI Taxonomy" id="284035"/>
    <lineage>
        <taxon>Bacteria</taxon>
        <taxon>Bacillati</taxon>
        <taxon>Actinomycetota</taxon>
        <taxon>Actinomycetes</taxon>
        <taxon>Kitasatosporales</taxon>
        <taxon>Streptomycetaceae</taxon>
        <taxon>Streptomyces</taxon>
    </lineage>
</organism>
<dbReference type="EMBL" id="JBHSJO010000001">
    <property type="protein sequence ID" value="MFC5015903.1"/>
    <property type="molecule type" value="Genomic_DNA"/>
</dbReference>
<protein>
    <submittedName>
        <fullName evidence="1">Uncharacterized protein</fullName>
    </submittedName>
</protein>
<dbReference type="RefSeq" id="WP_271417278.1">
    <property type="nucleotide sequence ID" value="NZ_BAAATN010000004.1"/>
</dbReference>
<dbReference type="Proteomes" id="UP001595855">
    <property type="component" value="Unassembled WGS sequence"/>
</dbReference>
<evidence type="ECO:0000313" key="2">
    <source>
        <dbReference type="Proteomes" id="UP001595855"/>
    </source>
</evidence>
<proteinExistence type="predicted"/>
<comment type="caution">
    <text evidence="1">The sequence shown here is derived from an EMBL/GenBank/DDBJ whole genome shotgun (WGS) entry which is preliminary data.</text>
</comment>
<name>A0ABV9WTS1_9ACTN</name>
<reference evidence="2" key="1">
    <citation type="journal article" date="2019" name="Int. J. Syst. Evol. Microbiol.">
        <title>The Global Catalogue of Microorganisms (GCM) 10K type strain sequencing project: providing services to taxonomists for standard genome sequencing and annotation.</title>
        <authorList>
            <consortium name="The Broad Institute Genomics Platform"/>
            <consortium name="The Broad Institute Genome Sequencing Center for Infectious Disease"/>
            <person name="Wu L."/>
            <person name="Ma J."/>
        </authorList>
    </citation>
    <scope>NUCLEOTIDE SEQUENCE [LARGE SCALE GENOMIC DNA]</scope>
    <source>
        <strain evidence="2">CGMCC 4.1542</strain>
    </source>
</reference>
<evidence type="ECO:0000313" key="1">
    <source>
        <dbReference type="EMBL" id="MFC5015903.1"/>
    </source>
</evidence>
<sequence length="89" mass="9278">MLATAPEECTGPALRTWADACPLVAGSGGREQATRRIVDSLGDEADLPEAGRFEVSRVIDGEVVTIRGAVVKGIPRIGTAFIPEKFPGG</sequence>
<gene>
    <name evidence="1" type="ORF">ACFPRC_13535</name>
</gene>
<keyword evidence="2" id="KW-1185">Reference proteome</keyword>
<accession>A0ABV9WTS1</accession>